<dbReference type="SMART" id="SM00645">
    <property type="entry name" value="Pept_C1"/>
    <property type="match status" value="1"/>
</dbReference>
<evidence type="ECO:0000259" key="6">
    <source>
        <dbReference type="SMART" id="SM00645"/>
    </source>
</evidence>
<dbReference type="AlphaFoldDB" id="U4TXX0"/>
<keyword evidence="5" id="KW-0732">Signal</keyword>
<dbReference type="InterPro" id="IPR025660">
    <property type="entry name" value="Pept_his_AS"/>
</dbReference>
<dbReference type="OrthoDB" id="10253408at2759"/>
<dbReference type="InterPro" id="IPR038765">
    <property type="entry name" value="Papain-like_cys_pep_sf"/>
</dbReference>
<dbReference type="SUPFAM" id="SSF54001">
    <property type="entry name" value="Cysteine proteinases"/>
    <property type="match status" value="1"/>
</dbReference>
<evidence type="ECO:0000256" key="4">
    <source>
        <dbReference type="ARBA" id="ARBA00022807"/>
    </source>
</evidence>
<keyword evidence="4" id="KW-0788">Thiol protease</keyword>
<evidence type="ECO:0000259" key="7">
    <source>
        <dbReference type="SMART" id="SM00848"/>
    </source>
</evidence>
<organism evidence="8 9">
    <name type="scientific">Dendroctonus ponderosae</name>
    <name type="common">Mountain pine beetle</name>
    <dbReference type="NCBI Taxonomy" id="77166"/>
    <lineage>
        <taxon>Eukaryota</taxon>
        <taxon>Metazoa</taxon>
        <taxon>Ecdysozoa</taxon>
        <taxon>Arthropoda</taxon>
        <taxon>Hexapoda</taxon>
        <taxon>Insecta</taxon>
        <taxon>Pterygota</taxon>
        <taxon>Neoptera</taxon>
        <taxon>Endopterygota</taxon>
        <taxon>Coleoptera</taxon>
        <taxon>Polyphaga</taxon>
        <taxon>Cucujiformia</taxon>
        <taxon>Curculionidae</taxon>
        <taxon>Scolytinae</taxon>
        <taxon>Dendroctonus</taxon>
    </lineage>
</organism>
<dbReference type="Pfam" id="PF08246">
    <property type="entry name" value="Inhibitor_I29"/>
    <property type="match status" value="1"/>
</dbReference>
<dbReference type="InterPro" id="IPR013201">
    <property type="entry name" value="Prot_inhib_I29"/>
</dbReference>
<reference evidence="8 9" key="1">
    <citation type="journal article" date="2013" name="Genome Biol.">
        <title>Draft genome of the mountain pine beetle, Dendroctonus ponderosae Hopkins, a major forest pest.</title>
        <authorList>
            <person name="Keeling C.I."/>
            <person name="Yuen M.M."/>
            <person name="Liao N.Y."/>
            <person name="Docking T.R."/>
            <person name="Chan S.K."/>
            <person name="Taylor G.A."/>
            <person name="Palmquist D.L."/>
            <person name="Jackman S.D."/>
            <person name="Nguyen A."/>
            <person name="Li M."/>
            <person name="Henderson H."/>
            <person name="Janes J.K."/>
            <person name="Zhao Y."/>
            <person name="Pandoh P."/>
            <person name="Moore R."/>
            <person name="Sperling F.A."/>
            <person name="Huber D.P."/>
            <person name="Birol I."/>
            <person name="Jones S.J."/>
            <person name="Bohlmann J."/>
        </authorList>
    </citation>
    <scope>NUCLEOTIDE SEQUENCE</scope>
</reference>
<dbReference type="SMART" id="SM00848">
    <property type="entry name" value="Inhibitor_I29"/>
    <property type="match status" value="1"/>
</dbReference>
<keyword evidence="2" id="KW-0645">Protease</keyword>
<feature type="chain" id="PRO_5018679805" description="Peptidase C1A papain C-terminal domain-containing protein" evidence="5">
    <location>
        <begin position="17"/>
        <end position="535"/>
    </location>
</feature>
<evidence type="ECO:0000256" key="3">
    <source>
        <dbReference type="ARBA" id="ARBA00022801"/>
    </source>
</evidence>
<dbReference type="Pfam" id="PF00112">
    <property type="entry name" value="Peptidase_C1"/>
    <property type="match status" value="1"/>
</dbReference>
<sequence>MKFFILGSLLVAAVAASLEQDAFQAFKLKHNKTYKTPVEETTRYGIFQAKLLEIEEHNSRFEQGLETYKKGVNKFSDWTHDEFKAYLGLHPKPAKLGKGIPYVKTGVSVPASVDWRTEGYVTGVKNQGDCGSCWAFSLTGSVEGALFKSTGKLVSLSEQQLVDCTYGTVNFGCDGGYLEETFPYIQETGLEAEASYPYKARDGTCKFDASKVVTKINDYVYWYGDEEALLEATATIGPISVAMDANYIDSYASGVFSSRLCSSDDLNHGVLVVGYGSENGVNYWLVKNSWAADWGVPQRSVLGPTLFNIYMADFPTNANTECYINADNVALTAAGKGPNMTRLQRHLGQKTQAIFFTRGSKTSPAILELAGQRLPWRSKMTATAAKARYLLQAYYPLLTGKLDLRTKVRAYKQLIRPVRTYGSTAWSTACITQKKKMAVIKNKILRIAAKAPYFVRNTTLRRDLNTAHLLEHFRNLKTKFLDNARQSKNTTVGVSCTNKFHSDRRPLLADTKNKTWTTCNDQFQHHIEDYGLVSG</sequence>
<dbReference type="PROSITE" id="PS00639">
    <property type="entry name" value="THIOL_PROTEASE_HIS"/>
    <property type="match status" value="1"/>
</dbReference>
<evidence type="ECO:0000313" key="8">
    <source>
        <dbReference type="EMBL" id="ERL85662.1"/>
    </source>
</evidence>
<dbReference type="GO" id="GO:0006508">
    <property type="term" value="P:proteolysis"/>
    <property type="evidence" value="ECO:0007669"/>
    <property type="project" value="UniProtKB-KW"/>
</dbReference>
<comment type="similarity">
    <text evidence="1">Belongs to the peptidase C1 family.</text>
</comment>
<evidence type="ECO:0008006" key="10">
    <source>
        <dbReference type="Google" id="ProtNLM"/>
    </source>
</evidence>
<evidence type="ECO:0000256" key="1">
    <source>
        <dbReference type="ARBA" id="ARBA00008455"/>
    </source>
</evidence>
<dbReference type="CDD" id="cd02248">
    <property type="entry name" value="Peptidase_C1A"/>
    <property type="match status" value="1"/>
</dbReference>
<keyword evidence="3" id="KW-0378">Hydrolase</keyword>
<accession>U4TXX0</accession>
<dbReference type="STRING" id="77166.U4TXX0"/>
<evidence type="ECO:0000256" key="5">
    <source>
        <dbReference type="SAM" id="SignalP"/>
    </source>
</evidence>
<proteinExistence type="inferred from homology"/>
<feature type="domain" description="Cathepsin propeptide inhibitor" evidence="7">
    <location>
        <begin position="23"/>
        <end position="83"/>
    </location>
</feature>
<dbReference type="InterPro" id="IPR000668">
    <property type="entry name" value="Peptidase_C1A_C"/>
</dbReference>
<protein>
    <recommendedName>
        <fullName evidence="10">Peptidase C1A papain C-terminal domain-containing protein</fullName>
    </recommendedName>
</protein>
<gene>
    <name evidence="8" type="ORF">D910_03079</name>
</gene>
<dbReference type="EMBL" id="KB631735">
    <property type="protein sequence ID" value="ERL85662.1"/>
    <property type="molecule type" value="Genomic_DNA"/>
</dbReference>
<dbReference type="InterPro" id="IPR039417">
    <property type="entry name" value="Peptidase_C1A_papain-like"/>
</dbReference>
<dbReference type="MEROPS" id="C01.044"/>
<dbReference type="PANTHER" id="PTHR12411">
    <property type="entry name" value="CYSTEINE PROTEASE FAMILY C1-RELATED"/>
    <property type="match status" value="1"/>
</dbReference>
<feature type="domain" description="Peptidase C1A papain C-terminal" evidence="6">
    <location>
        <begin position="109"/>
        <end position="316"/>
    </location>
</feature>
<dbReference type="PRINTS" id="PR00705">
    <property type="entry name" value="PAPAIN"/>
</dbReference>
<dbReference type="GO" id="GO:0008234">
    <property type="term" value="F:cysteine-type peptidase activity"/>
    <property type="evidence" value="ECO:0007669"/>
    <property type="project" value="UniProtKB-KW"/>
</dbReference>
<name>U4TXX0_DENPD</name>
<dbReference type="Gene3D" id="3.90.70.10">
    <property type="entry name" value="Cysteine proteinases"/>
    <property type="match status" value="1"/>
</dbReference>
<dbReference type="InterPro" id="IPR013128">
    <property type="entry name" value="Peptidase_C1A"/>
</dbReference>
<feature type="signal peptide" evidence="5">
    <location>
        <begin position="1"/>
        <end position="16"/>
    </location>
</feature>
<evidence type="ECO:0000256" key="2">
    <source>
        <dbReference type="ARBA" id="ARBA00022670"/>
    </source>
</evidence>
<dbReference type="Proteomes" id="UP000030742">
    <property type="component" value="Unassembled WGS sequence"/>
</dbReference>
<evidence type="ECO:0000313" key="9">
    <source>
        <dbReference type="Proteomes" id="UP000030742"/>
    </source>
</evidence>
<dbReference type="FunFam" id="3.90.70.10:FF:000006">
    <property type="entry name" value="Cathepsin S"/>
    <property type="match status" value="1"/>
</dbReference>